<keyword evidence="1" id="KW-0472">Membrane</keyword>
<organism evidence="2 3">
    <name type="scientific">Candidatus Campbellbacteria bacterium RIFCSPHIGHO2_12_FULL_35_10</name>
    <dbReference type="NCBI Taxonomy" id="1797578"/>
    <lineage>
        <taxon>Bacteria</taxon>
        <taxon>Candidatus Campbelliibacteriota</taxon>
    </lineage>
</organism>
<sequence length="154" mass="17119">MFFLKTKNLKLKTDNGFTLLEVLLSISIISIVFGFSVPIYYSFQVRNDLDVARFALIQNLHRAQSLSQMGEGDSSWGVYIASDKITLFKGSSFATRDINFDEDFSISSSGISGLQEIIFNKFNGLPQMTGTTTITSTTNETKQIAINEKGTISY</sequence>
<protein>
    <recommendedName>
        <fullName evidence="4">General secretion pathway GspH domain-containing protein</fullName>
    </recommendedName>
</protein>
<dbReference type="EMBL" id="MFAA01000017">
    <property type="protein sequence ID" value="OGD69038.1"/>
    <property type="molecule type" value="Genomic_DNA"/>
</dbReference>
<gene>
    <name evidence="2" type="ORF">A3E89_01245</name>
</gene>
<dbReference type="NCBIfam" id="TIGR02532">
    <property type="entry name" value="IV_pilin_GFxxxE"/>
    <property type="match status" value="1"/>
</dbReference>
<name>A0A1F5ENQ8_9BACT</name>
<dbReference type="InterPro" id="IPR045584">
    <property type="entry name" value="Pilin-like"/>
</dbReference>
<feature type="transmembrane region" description="Helical" evidence="1">
    <location>
        <begin position="20"/>
        <end position="43"/>
    </location>
</feature>
<dbReference type="SUPFAM" id="SSF54523">
    <property type="entry name" value="Pili subunits"/>
    <property type="match status" value="1"/>
</dbReference>
<evidence type="ECO:0000313" key="3">
    <source>
        <dbReference type="Proteomes" id="UP000185891"/>
    </source>
</evidence>
<evidence type="ECO:0008006" key="4">
    <source>
        <dbReference type="Google" id="ProtNLM"/>
    </source>
</evidence>
<accession>A0A1F5ENQ8</accession>
<dbReference type="InterPro" id="IPR012902">
    <property type="entry name" value="N_methyl_site"/>
</dbReference>
<evidence type="ECO:0000256" key="1">
    <source>
        <dbReference type="SAM" id="Phobius"/>
    </source>
</evidence>
<proteinExistence type="predicted"/>
<keyword evidence="1" id="KW-1133">Transmembrane helix</keyword>
<keyword evidence="1" id="KW-0812">Transmembrane</keyword>
<dbReference type="Proteomes" id="UP000185891">
    <property type="component" value="Unassembled WGS sequence"/>
</dbReference>
<dbReference type="Pfam" id="PF07963">
    <property type="entry name" value="N_methyl"/>
    <property type="match status" value="1"/>
</dbReference>
<reference evidence="2 3" key="1">
    <citation type="journal article" date="2016" name="Nat. Commun.">
        <title>Thousands of microbial genomes shed light on interconnected biogeochemical processes in an aquifer system.</title>
        <authorList>
            <person name="Anantharaman K."/>
            <person name="Brown C.T."/>
            <person name="Hug L.A."/>
            <person name="Sharon I."/>
            <person name="Castelle C.J."/>
            <person name="Probst A.J."/>
            <person name="Thomas B.C."/>
            <person name="Singh A."/>
            <person name="Wilkins M.J."/>
            <person name="Karaoz U."/>
            <person name="Brodie E.L."/>
            <person name="Williams K.H."/>
            <person name="Hubbard S.S."/>
            <person name="Banfield J.F."/>
        </authorList>
    </citation>
    <scope>NUCLEOTIDE SEQUENCE [LARGE SCALE GENOMIC DNA]</scope>
</reference>
<comment type="caution">
    <text evidence="2">The sequence shown here is derived from an EMBL/GenBank/DDBJ whole genome shotgun (WGS) entry which is preliminary data.</text>
</comment>
<evidence type="ECO:0000313" key="2">
    <source>
        <dbReference type="EMBL" id="OGD69038.1"/>
    </source>
</evidence>
<dbReference type="AlphaFoldDB" id="A0A1F5ENQ8"/>